<feature type="coiled-coil region" evidence="1">
    <location>
        <begin position="47"/>
        <end position="95"/>
    </location>
</feature>
<dbReference type="Pfam" id="PF20248">
    <property type="entry name" value="DUF6603"/>
    <property type="match status" value="1"/>
</dbReference>
<proteinExistence type="predicted"/>
<evidence type="ECO:0000313" key="4">
    <source>
        <dbReference type="Proteomes" id="UP001385892"/>
    </source>
</evidence>
<feature type="domain" description="DUF6603" evidence="2">
    <location>
        <begin position="425"/>
        <end position="997"/>
    </location>
</feature>
<dbReference type="RefSeq" id="WP_340346116.1">
    <property type="nucleotide sequence ID" value="NZ_JBBKZT010000016.1"/>
</dbReference>
<keyword evidence="4" id="KW-1185">Reference proteome</keyword>
<organism evidence="3 4">
    <name type="scientific">Variovorax rhizosphaerae</name>
    <dbReference type="NCBI Taxonomy" id="1836200"/>
    <lineage>
        <taxon>Bacteria</taxon>
        <taxon>Pseudomonadati</taxon>
        <taxon>Pseudomonadota</taxon>
        <taxon>Betaproteobacteria</taxon>
        <taxon>Burkholderiales</taxon>
        <taxon>Comamonadaceae</taxon>
        <taxon>Variovorax</taxon>
    </lineage>
</organism>
<keyword evidence="1" id="KW-0175">Coiled coil</keyword>
<dbReference type="EMBL" id="JBBKZT010000016">
    <property type="protein sequence ID" value="MEJ8850703.1"/>
    <property type="molecule type" value="Genomic_DNA"/>
</dbReference>
<dbReference type="InterPro" id="IPR046538">
    <property type="entry name" value="DUF6603"/>
</dbReference>
<evidence type="ECO:0000259" key="2">
    <source>
        <dbReference type="Pfam" id="PF20248"/>
    </source>
</evidence>
<accession>A0ABU8WVC6</accession>
<reference evidence="3 4" key="1">
    <citation type="submission" date="2024-03" db="EMBL/GenBank/DDBJ databases">
        <title>Novel species of the genus Variovorax.</title>
        <authorList>
            <person name="Liu Q."/>
            <person name="Xin Y.-H."/>
        </authorList>
    </citation>
    <scope>NUCLEOTIDE SEQUENCE [LARGE SCALE GENOMIC DNA]</scope>
    <source>
        <strain evidence="3 4">KACC 18900</strain>
    </source>
</reference>
<gene>
    <name evidence="3" type="ORF">WKW82_28970</name>
</gene>
<protein>
    <submittedName>
        <fullName evidence="3">DUF6603 domain-containing protein</fullName>
    </submittedName>
</protein>
<sequence length="1153" mass="121531">MSSLFVSLADGLGRLLEPIVQVVEEPAWLPRLLAELGVPPDQSNNALIQALSAVAVLKERIETLSEQQTPSFESIAAVLDAAADAFEALRKLEQQGPLAALEGLGRELVDLLIMAFLQSRMPAVRHAAALLTLLDPAEERTGNAPVVQGGRLVRDTYRLDDWHLGRLPALLKDPLAVLRAEYGNAMQTVAHAHAMADKLFPRLVRLLRSLGLTCRYGFGPGDAVSMGDAGPLMSHAMIVYVNEPLYGFAAESGLVLSLSAAAQGDLGLVISPFGSIAVQGSAGPWKIEAALTAGIDAVAWGRHGVTLVASPGTIEAKASASATLATVDDLPAYVIGQPDGARVEVGGAKLALEVALSDARATLGVSADVSKAMIVIAAGNGDGFLSSILPAGGMQAKGDLGIAWSSEKGLTLRGSASLEASIPVGLSFAGVTLSAITLAVRPQDASIATEVSASVKASIGPMTAVLDRIGIAGLLSFPSTGGNLGVANLDLGFKPPSGIGLTVEASGVLTGGGFLFHDDVQKVYAGVLQLSLHETITLKAFGLIATQMPDGRPGFSMIIFITAEDFRPIPLGMGFTLQGIGGMVAVNRTFDQDVLRAGLKNDTLGTLLFPRDPVANAPAIIRSLATAFPALRGSYLLGILARIGWATPTLVLLDLALILQFGARTRLLVLGRISSMLPSRENDLIRINLDAMGVLDFDEGTASIDAVLVDSRLVHKFALTGAMALRARWKKGPGAGFVLAVGGFNPRFAPPANVPKLDRIAIALCSGDNPRITCEAYYAITSNTLQWGARAQLHAAAYGFSVDGDVGYDVLIQFVPLHFLAEFHASVQLKRGSSNLFKVSLQGELEGPRPLRVSGKASFEIFWCDFSVRFDKTLINGEKPPLPPAVNVLEELKKALVTPQSWTTLPPARASHGVALRKLAPPAAGSAIVLDPLGRLVVKQQVVPLNTSRDIDTFGGAPVAGDKRFVLSAVLNTQPQNPNNTVQDQFAPSQFFNMSDDEKLAGPSFEEMDAGFVFGSEAVTIDASQIVPAPLKYEPIVIDDMAAPPKPPLPPFFMTFAELNFHSRTGAAARAPVRAVGLARFRRGEEEAAEQAVQLAPSKFAIVPLADGTPAAVDAQVQTWSEYRGTLATLNRGGAKWQVVPQHELQDAVALRR</sequence>
<comment type="caution">
    <text evidence="3">The sequence shown here is derived from an EMBL/GenBank/DDBJ whole genome shotgun (WGS) entry which is preliminary data.</text>
</comment>
<evidence type="ECO:0000313" key="3">
    <source>
        <dbReference type="EMBL" id="MEJ8850703.1"/>
    </source>
</evidence>
<name>A0ABU8WVC6_9BURK</name>
<dbReference type="Proteomes" id="UP001385892">
    <property type="component" value="Unassembled WGS sequence"/>
</dbReference>
<evidence type="ECO:0000256" key="1">
    <source>
        <dbReference type="SAM" id="Coils"/>
    </source>
</evidence>